<accession>A0A9D4H4E0</accession>
<proteinExistence type="predicted"/>
<protein>
    <submittedName>
        <fullName evidence="1">Uncharacterized protein</fullName>
    </submittedName>
</protein>
<dbReference type="EMBL" id="JAIWYP010000005">
    <property type="protein sequence ID" value="KAH3827233.1"/>
    <property type="molecule type" value="Genomic_DNA"/>
</dbReference>
<reference evidence="1" key="2">
    <citation type="submission" date="2020-11" db="EMBL/GenBank/DDBJ databases">
        <authorList>
            <person name="McCartney M.A."/>
            <person name="Auch B."/>
            <person name="Kono T."/>
            <person name="Mallez S."/>
            <person name="Becker A."/>
            <person name="Gohl D.M."/>
            <person name="Silverstein K.A.T."/>
            <person name="Koren S."/>
            <person name="Bechman K.B."/>
            <person name="Herman A."/>
            <person name="Abrahante J.E."/>
            <person name="Garbe J."/>
        </authorList>
    </citation>
    <scope>NUCLEOTIDE SEQUENCE</scope>
    <source>
        <strain evidence="1">Duluth1</strain>
        <tissue evidence="1">Whole animal</tissue>
    </source>
</reference>
<evidence type="ECO:0000313" key="2">
    <source>
        <dbReference type="Proteomes" id="UP000828390"/>
    </source>
</evidence>
<dbReference type="Proteomes" id="UP000828390">
    <property type="component" value="Unassembled WGS sequence"/>
</dbReference>
<dbReference type="AlphaFoldDB" id="A0A9D4H4E0"/>
<organism evidence="1 2">
    <name type="scientific">Dreissena polymorpha</name>
    <name type="common">Zebra mussel</name>
    <name type="synonym">Mytilus polymorpha</name>
    <dbReference type="NCBI Taxonomy" id="45954"/>
    <lineage>
        <taxon>Eukaryota</taxon>
        <taxon>Metazoa</taxon>
        <taxon>Spiralia</taxon>
        <taxon>Lophotrochozoa</taxon>
        <taxon>Mollusca</taxon>
        <taxon>Bivalvia</taxon>
        <taxon>Autobranchia</taxon>
        <taxon>Heteroconchia</taxon>
        <taxon>Euheterodonta</taxon>
        <taxon>Imparidentia</taxon>
        <taxon>Neoheterodontei</taxon>
        <taxon>Myida</taxon>
        <taxon>Dreissenoidea</taxon>
        <taxon>Dreissenidae</taxon>
        <taxon>Dreissena</taxon>
    </lineage>
</organism>
<gene>
    <name evidence="1" type="ORF">DPMN_129163</name>
</gene>
<evidence type="ECO:0000313" key="1">
    <source>
        <dbReference type="EMBL" id="KAH3827233.1"/>
    </source>
</evidence>
<reference evidence="1" key="1">
    <citation type="journal article" date="2019" name="bioRxiv">
        <title>The Genome of the Zebra Mussel, Dreissena polymorpha: A Resource for Invasive Species Research.</title>
        <authorList>
            <person name="McCartney M.A."/>
            <person name="Auch B."/>
            <person name="Kono T."/>
            <person name="Mallez S."/>
            <person name="Zhang Y."/>
            <person name="Obille A."/>
            <person name="Becker A."/>
            <person name="Abrahante J.E."/>
            <person name="Garbe J."/>
            <person name="Badalamenti J.P."/>
            <person name="Herman A."/>
            <person name="Mangelson H."/>
            <person name="Liachko I."/>
            <person name="Sullivan S."/>
            <person name="Sone E.D."/>
            <person name="Koren S."/>
            <person name="Silverstein K.A.T."/>
            <person name="Beckman K.B."/>
            <person name="Gohl D.M."/>
        </authorList>
    </citation>
    <scope>NUCLEOTIDE SEQUENCE</scope>
    <source>
        <strain evidence="1">Duluth1</strain>
        <tissue evidence="1">Whole animal</tissue>
    </source>
</reference>
<name>A0A9D4H4E0_DREPO</name>
<keyword evidence="2" id="KW-1185">Reference proteome</keyword>
<comment type="caution">
    <text evidence="1">The sequence shown here is derived from an EMBL/GenBank/DDBJ whole genome shotgun (WGS) entry which is preliminary data.</text>
</comment>
<sequence length="79" mass="8637">MADRSVKMAQMKSAVLQSPQCVRPVTSSVQPCEASRSVSTWPCSVMATLTVPMALMKKIVLDALRTPLSVRVMANVFLR</sequence>